<dbReference type="PANTHER" id="PTHR48081:SF33">
    <property type="entry name" value="KYNURENINE FORMAMIDASE"/>
    <property type="match status" value="1"/>
</dbReference>
<feature type="domain" description="BD-FAE-like" evidence="2">
    <location>
        <begin position="76"/>
        <end position="179"/>
    </location>
</feature>
<dbReference type="SUPFAM" id="SSF53474">
    <property type="entry name" value="alpha/beta-Hydrolases"/>
    <property type="match status" value="1"/>
</dbReference>
<dbReference type="Pfam" id="PF20434">
    <property type="entry name" value="BD-FAE"/>
    <property type="match status" value="1"/>
</dbReference>
<sequence>MASTAVSSETSTKKFNLDAVAARGTEITGLSIYKDTNEDISPERAQELMSEMNADVPQGGRDIVFGQKETQRLRFWEPTSNSRNAPVVVFVHGGSWTIGTYLDSVGSLKVKYLNDLGYAFASIDYALIPSVTVKEQVQEVADAVAYIMRNSQPLNIDPESVVLMGHSSGAHVVSLIGTDPSYAQKAGFHISSLQGVIALDGSNYNAAASIADNTGSIVTNMLHGLGSDPETLDAMSPTLNAEGPNARGFLLLHVQRKGDIRQAVEFSAALKARGTRVNLHVFEGEGFEGHVALVLRIGDEEYPATVVMKKWLKKYVPV</sequence>
<keyword evidence="1" id="KW-0378">Hydrolase</keyword>
<dbReference type="GO" id="GO:0004061">
    <property type="term" value="F:arylformamidase activity"/>
    <property type="evidence" value="ECO:0007669"/>
    <property type="project" value="TreeGrafter"/>
</dbReference>
<evidence type="ECO:0000259" key="2">
    <source>
        <dbReference type="Pfam" id="PF20434"/>
    </source>
</evidence>
<gene>
    <name evidence="3" type="ORF">HYE67_007961</name>
</gene>
<dbReference type="InterPro" id="IPR050300">
    <property type="entry name" value="GDXG_lipolytic_enzyme"/>
</dbReference>
<accession>A0A7S8DCE6</accession>
<reference evidence="3" key="1">
    <citation type="submission" date="2020-11" db="EMBL/GenBank/DDBJ databases">
        <title>The chromosome-scale genome resource for two endophytic Fusarium species: F. culmorum and F. pseudograminearum.</title>
        <authorList>
            <person name="Yuan Z."/>
        </authorList>
    </citation>
    <scope>NUCLEOTIDE SEQUENCE</scope>
    <source>
        <strain evidence="3">Class2-1B</strain>
    </source>
</reference>
<dbReference type="InterPro" id="IPR029058">
    <property type="entry name" value="AB_hydrolase_fold"/>
</dbReference>
<organism evidence="3 4">
    <name type="scientific">Fusarium culmorum</name>
    <dbReference type="NCBI Taxonomy" id="5516"/>
    <lineage>
        <taxon>Eukaryota</taxon>
        <taxon>Fungi</taxon>
        <taxon>Dikarya</taxon>
        <taxon>Ascomycota</taxon>
        <taxon>Pezizomycotina</taxon>
        <taxon>Sordariomycetes</taxon>
        <taxon>Hypocreomycetidae</taxon>
        <taxon>Hypocreales</taxon>
        <taxon>Nectriaceae</taxon>
        <taxon>Fusarium</taxon>
    </lineage>
</organism>
<evidence type="ECO:0000256" key="1">
    <source>
        <dbReference type="ARBA" id="ARBA00022801"/>
    </source>
</evidence>
<evidence type="ECO:0000313" key="3">
    <source>
        <dbReference type="EMBL" id="QPC65730.1"/>
    </source>
</evidence>
<dbReference type="EMBL" id="CP064750">
    <property type="protein sequence ID" value="QPC65730.1"/>
    <property type="molecule type" value="Genomic_DNA"/>
</dbReference>
<dbReference type="PANTHER" id="PTHR48081">
    <property type="entry name" value="AB HYDROLASE SUPERFAMILY PROTEIN C4A8.06C"/>
    <property type="match status" value="1"/>
</dbReference>
<dbReference type="Proteomes" id="UP000663297">
    <property type="component" value="Chromosome 4"/>
</dbReference>
<proteinExistence type="predicted"/>
<dbReference type="Gene3D" id="3.40.50.1820">
    <property type="entry name" value="alpha/beta hydrolase"/>
    <property type="match status" value="1"/>
</dbReference>
<protein>
    <recommendedName>
        <fullName evidence="2">BD-FAE-like domain-containing protein</fullName>
    </recommendedName>
</protein>
<dbReference type="InterPro" id="IPR049492">
    <property type="entry name" value="BD-FAE-like_dom"/>
</dbReference>
<name>A0A7S8DCE6_FUSCU</name>
<evidence type="ECO:0000313" key="4">
    <source>
        <dbReference type="Proteomes" id="UP000663297"/>
    </source>
</evidence>
<dbReference type="AlphaFoldDB" id="A0A7S8DCE6"/>